<evidence type="ECO:0000256" key="6">
    <source>
        <dbReference type="RuleBase" id="RU003968"/>
    </source>
</evidence>
<dbReference type="EMBL" id="CP038852">
    <property type="protein sequence ID" value="QIZ20495.1"/>
    <property type="molecule type" value="Genomic_DNA"/>
</dbReference>
<reference evidence="9 10" key="1">
    <citation type="journal article" date="2020" name="Nat. Microbiol.">
        <title>Lysogenic host-virus interactions in SAR11 marine bacteria.</title>
        <authorList>
            <person name="Morris R.M."/>
            <person name="Cain K.R."/>
            <person name="Hvorecny K.L."/>
            <person name="Kollman J.M."/>
        </authorList>
    </citation>
    <scope>NUCLEOTIDE SEQUENCE [LARGE SCALE GENOMIC DNA]</scope>
    <source>
        <strain evidence="9 10">NP1</strain>
    </source>
</reference>
<comment type="similarity">
    <text evidence="2 6">Belongs to the GMC oxidoreductase family.</text>
</comment>
<keyword evidence="9" id="KW-0560">Oxidoreductase</keyword>
<proteinExistence type="inferred from homology"/>
<dbReference type="Pfam" id="PF00732">
    <property type="entry name" value="GMC_oxred_N"/>
    <property type="match status" value="1"/>
</dbReference>
<dbReference type="GO" id="GO:0050660">
    <property type="term" value="F:flavin adenine dinucleotide binding"/>
    <property type="evidence" value="ECO:0007669"/>
    <property type="project" value="InterPro"/>
</dbReference>
<comment type="cofactor">
    <cofactor evidence="1 5">
        <name>FAD</name>
        <dbReference type="ChEBI" id="CHEBI:57692"/>
    </cofactor>
</comment>
<dbReference type="PROSITE" id="PS00624">
    <property type="entry name" value="GMC_OXRED_2"/>
    <property type="match status" value="1"/>
</dbReference>
<keyword evidence="10" id="KW-1185">Reference proteome</keyword>
<dbReference type="PANTHER" id="PTHR11552:SF147">
    <property type="entry name" value="CHOLINE DEHYDROGENASE, MITOCHONDRIAL"/>
    <property type="match status" value="1"/>
</dbReference>
<dbReference type="EC" id="1.1.99.1" evidence="9"/>
<dbReference type="SUPFAM" id="SSF54373">
    <property type="entry name" value="FAD-linked reductases, C-terminal domain"/>
    <property type="match status" value="1"/>
</dbReference>
<dbReference type="InterPro" id="IPR007867">
    <property type="entry name" value="GMC_OxRtase_C"/>
</dbReference>
<dbReference type="InterPro" id="IPR036188">
    <property type="entry name" value="FAD/NAD-bd_sf"/>
</dbReference>
<evidence type="ECO:0000256" key="2">
    <source>
        <dbReference type="ARBA" id="ARBA00010790"/>
    </source>
</evidence>
<organism evidence="9 10">
    <name type="scientific">Candidatus Pelagibacter giovannonii</name>
    <dbReference type="NCBI Taxonomy" id="2563896"/>
    <lineage>
        <taxon>Bacteria</taxon>
        <taxon>Pseudomonadati</taxon>
        <taxon>Pseudomonadota</taxon>
        <taxon>Alphaproteobacteria</taxon>
        <taxon>Candidatus Pelagibacterales</taxon>
        <taxon>Candidatus Pelagibacteraceae</taxon>
        <taxon>Candidatus Pelagibacter</taxon>
    </lineage>
</organism>
<dbReference type="Gene3D" id="3.50.50.60">
    <property type="entry name" value="FAD/NAD(P)-binding domain"/>
    <property type="match status" value="1"/>
</dbReference>
<dbReference type="NCBIfam" id="NF002550">
    <property type="entry name" value="PRK02106.1"/>
    <property type="match status" value="1"/>
</dbReference>
<evidence type="ECO:0000259" key="7">
    <source>
        <dbReference type="PROSITE" id="PS00623"/>
    </source>
</evidence>
<dbReference type="SUPFAM" id="SSF51905">
    <property type="entry name" value="FAD/NAD(P)-binding domain"/>
    <property type="match status" value="1"/>
</dbReference>
<evidence type="ECO:0000256" key="4">
    <source>
        <dbReference type="ARBA" id="ARBA00022827"/>
    </source>
</evidence>
<feature type="domain" description="Glucose-methanol-choline oxidoreductase N-terminal" evidence="7">
    <location>
        <begin position="81"/>
        <end position="104"/>
    </location>
</feature>
<sequence>MDNFDYIIIGAGSAGCVLANRLSENPKNKVLLIEAGGKDNYPWIHIPVGYFKTMHNPDVDWCYNTEPDKTMNNRSIRYPRGKTLGGSSSINGLLYVRGQSRDYDIWRQLGNKGWSWDDVLPYFIKAENQERGENEFHGVGGPLSVSDQRIQLPLLNEFQKAAEEFGVPKTKDFNTGDNYGCGYFQVTEKDGFRCSTAVGYLNPIKKRPNLKIVTKAHVKKINFENKVAKEVEYWIENELFTVNASKEIVLSSGAIGSPQLLQVSGVGNSNKLKKLGIEMVHELKGVGENLQDHLMFRPIYKIQNIKSLNKKINSLFGNLLIGLEYVFNRSGPMTMGASQMCMFAKSDPSLELPDLQWHVQPMSMDTLGATKNHDFHGFTPTVSQIRPTSRGHISVTDKDSRTYAKIKMNYLSTDEDRRIAAAGLKLTRKIVLESETFKKFSPEEYRPGTHLTEDEEILKAAADYAQTIFHPVGTCKMGQDDMAVVNDQLKVHGIKNLRVIDASIMPNITSGNTNAPTIMIAEKGADMILSN</sequence>
<evidence type="ECO:0000256" key="5">
    <source>
        <dbReference type="PIRSR" id="PIRSR000137-2"/>
    </source>
</evidence>
<keyword evidence="4 5" id="KW-0274">FAD</keyword>
<dbReference type="Gene3D" id="3.30.560.10">
    <property type="entry name" value="Glucose Oxidase, domain 3"/>
    <property type="match status" value="1"/>
</dbReference>
<dbReference type="InterPro" id="IPR012132">
    <property type="entry name" value="GMC_OxRdtase"/>
</dbReference>
<protein>
    <submittedName>
        <fullName evidence="9">Choline dehydrogenase</fullName>
        <ecNumber evidence="9">1.1.99.1</ecNumber>
    </submittedName>
</protein>
<evidence type="ECO:0000256" key="1">
    <source>
        <dbReference type="ARBA" id="ARBA00001974"/>
    </source>
</evidence>
<dbReference type="PIRSF" id="PIRSF000137">
    <property type="entry name" value="Alcohol_oxidase"/>
    <property type="match status" value="1"/>
</dbReference>
<dbReference type="AlphaFoldDB" id="A0A6H1Q2L9"/>
<dbReference type="Proteomes" id="UP000501094">
    <property type="component" value="Chromosome"/>
</dbReference>
<keyword evidence="3 6" id="KW-0285">Flavoprotein</keyword>
<feature type="binding site" evidence="5">
    <location>
        <position position="218"/>
    </location>
    <ligand>
        <name>FAD</name>
        <dbReference type="ChEBI" id="CHEBI:57692"/>
    </ligand>
</feature>
<dbReference type="InterPro" id="IPR000172">
    <property type="entry name" value="GMC_OxRdtase_N"/>
</dbReference>
<dbReference type="KEGG" id="peg:E5R92_01685"/>
<dbReference type="GO" id="GO:0008812">
    <property type="term" value="F:choline dehydrogenase activity"/>
    <property type="evidence" value="ECO:0007669"/>
    <property type="project" value="UniProtKB-EC"/>
</dbReference>
<evidence type="ECO:0000313" key="9">
    <source>
        <dbReference type="EMBL" id="QIZ20495.1"/>
    </source>
</evidence>
<dbReference type="PANTHER" id="PTHR11552">
    <property type="entry name" value="GLUCOSE-METHANOL-CHOLINE GMC OXIDOREDUCTASE"/>
    <property type="match status" value="1"/>
</dbReference>
<feature type="domain" description="Glucose-methanol-choline oxidoreductase N-terminal" evidence="8">
    <location>
        <begin position="253"/>
        <end position="267"/>
    </location>
</feature>
<dbReference type="PROSITE" id="PS00623">
    <property type="entry name" value="GMC_OXRED_1"/>
    <property type="match status" value="1"/>
</dbReference>
<evidence type="ECO:0000259" key="8">
    <source>
        <dbReference type="PROSITE" id="PS00624"/>
    </source>
</evidence>
<accession>A0A6H1Q2L9</accession>
<dbReference type="Pfam" id="PF05199">
    <property type="entry name" value="GMC_oxred_C"/>
    <property type="match status" value="1"/>
</dbReference>
<gene>
    <name evidence="9" type="ORF">E5R92_01685</name>
</gene>
<evidence type="ECO:0000256" key="3">
    <source>
        <dbReference type="ARBA" id="ARBA00022630"/>
    </source>
</evidence>
<evidence type="ECO:0000313" key="10">
    <source>
        <dbReference type="Proteomes" id="UP000501094"/>
    </source>
</evidence>
<dbReference type="RefSeq" id="WP_168606388.1">
    <property type="nucleotide sequence ID" value="NZ_CP038852.1"/>
</dbReference>
<name>A0A6H1Q2L9_9PROT</name>